<organism evidence="2">
    <name type="scientific">uncultured Microcoleus sp</name>
    <dbReference type="NCBI Taxonomy" id="259945"/>
    <lineage>
        <taxon>Bacteria</taxon>
        <taxon>Bacillati</taxon>
        <taxon>Cyanobacteriota</taxon>
        <taxon>Cyanophyceae</taxon>
        <taxon>Oscillatoriophycideae</taxon>
        <taxon>Oscillatoriales</taxon>
        <taxon>Microcoleaceae</taxon>
        <taxon>Microcoleus</taxon>
        <taxon>environmental samples</taxon>
    </lineage>
</organism>
<name>A0A6J4N3X9_9CYAN</name>
<gene>
    <name evidence="2" type="ORF">AVDCRST_MAG84-4779</name>
</gene>
<dbReference type="EMBL" id="CADCTZ010001048">
    <property type="protein sequence ID" value="CAA9376730.1"/>
    <property type="molecule type" value="Genomic_DNA"/>
</dbReference>
<dbReference type="InterPro" id="IPR029060">
    <property type="entry name" value="PIN-like_dom_sf"/>
</dbReference>
<dbReference type="SUPFAM" id="SSF88723">
    <property type="entry name" value="PIN domain-like"/>
    <property type="match status" value="1"/>
</dbReference>
<dbReference type="Gene3D" id="3.40.50.1010">
    <property type="entry name" value="5'-nuclease"/>
    <property type="match status" value="1"/>
</dbReference>
<proteinExistence type="predicted"/>
<dbReference type="NCBIfam" id="TIGR00305">
    <property type="entry name" value="putative toxin-antitoxin system toxin component, PIN family"/>
    <property type="match status" value="1"/>
</dbReference>
<dbReference type="AlphaFoldDB" id="A0A6J4N3X9"/>
<accession>A0A6J4N3X9</accession>
<dbReference type="InterPro" id="IPR002716">
    <property type="entry name" value="PIN_dom"/>
</dbReference>
<reference evidence="2" key="1">
    <citation type="submission" date="2020-02" db="EMBL/GenBank/DDBJ databases">
        <authorList>
            <person name="Meier V. D."/>
        </authorList>
    </citation>
    <scope>NUCLEOTIDE SEQUENCE</scope>
    <source>
        <strain evidence="2">AVDCRST_MAG84</strain>
    </source>
</reference>
<dbReference type="InterPro" id="IPR002850">
    <property type="entry name" value="PIN_toxin-like"/>
</dbReference>
<evidence type="ECO:0000259" key="1">
    <source>
        <dbReference type="SMART" id="SM00670"/>
    </source>
</evidence>
<feature type="domain" description="PIN" evidence="1">
    <location>
        <begin position="1"/>
        <end position="113"/>
    </location>
</feature>
<sequence length="134" mass="15275">MRVVIDTNILVSAAIAGRKPATIITWVINQPDYEWVVSEEILAEYQEVLSRRKLKLTDVQKERWLNLIQTSTKLIDVSIEIDFPRDQKDAKFIACALSANADFLITGDRDFTEVQSLENTLIISVSMFAELIMN</sequence>
<dbReference type="SMART" id="SM00670">
    <property type="entry name" value="PINc"/>
    <property type="match status" value="1"/>
</dbReference>
<evidence type="ECO:0000313" key="2">
    <source>
        <dbReference type="EMBL" id="CAA9376730.1"/>
    </source>
</evidence>
<dbReference type="PANTHER" id="PTHR34610:SF3">
    <property type="entry name" value="SSL7007 PROTEIN"/>
    <property type="match status" value="1"/>
</dbReference>
<protein>
    <recommendedName>
        <fullName evidence="1">PIN domain-containing protein</fullName>
    </recommendedName>
</protein>
<dbReference type="PANTHER" id="PTHR34610">
    <property type="entry name" value="SSL7007 PROTEIN"/>
    <property type="match status" value="1"/>
</dbReference>
<dbReference type="Pfam" id="PF13470">
    <property type="entry name" value="PIN_3"/>
    <property type="match status" value="1"/>
</dbReference>